<protein>
    <submittedName>
        <fullName evidence="1">Uncharacterized protein</fullName>
    </submittedName>
</protein>
<dbReference type="Proteomes" id="UP000631114">
    <property type="component" value="Unassembled WGS sequence"/>
</dbReference>
<reference evidence="1 2" key="1">
    <citation type="submission" date="2020-10" db="EMBL/GenBank/DDBJ databases">
        <title>The Coptis chinensis genome and diversification of protoberbering-type alkaloids.</title>
        <authorList>
            <person name="Wang B."/>
            <person name="Shu S."/>
            <person name="Song C."/>
            <person name="Liu Y."/>
        </authorList>
    </citation>
    <scope>NUCLEOTIDE SEQUENCE [LARGE SCALE GENOMIC DNA]</scope>
    <source>
        <strain evidence="1">HL-2020</strain>
        <tissue evidence="1">Leaf</tissue>
    </source>
</reference>
<evidence type="ECO:0000313" key="2">
    <source>
        <dbReference type="Proteomes" id="UP000631114"/>
    </source>
</evidence>
<name>A0A835H787_9MAGN</name>
<feature type="non-terminal residue" evidence="1">
    <location>
        <position position="121"/>
    </location>
</feature>
<evidence type="ECO:0000313" key="1">
    <source>
        <dbReference type="EMBL" id="KAF9593946.1"/>
    </source>
</evidence>
<comment type="caution">
    <text evidence="1">The sequence shown here is derived from an EMBL/GenBank/DDBJ whole genome shotgun (WGS) entry which is preliminary data.</text>
</comment>
<dbReference type="EMBL" id="JADFTS010000008">
    <property type="protein sequence ID" value="KAF9593946.1"/>
    <property type="molecule type" value="Genomic_DNA"/>
</dbReference>
<dbReference type="OrthoDB" id="657513at2759"/>
<proteinExistence type="predicted"/>
<organism evidence="1 2">
    <name type="scientific">Coptis chinensis</name>
    <dbReference type="NCBI Taxonomy" id="261450"/>
    <lineage>
        <taxon>Eukaryota</taxon>
        <taxon>Viridiplantae</taxon>
        <taxon>Streptophyta</taxon>
        <taxon>Embryophyta</taxon>
        <taxon>Tracheophyta</taxon>
        <taxon>Spermatophyta</taxon>
        <taxon>Magnoliopsida</taxon>
        <taxon>Ranunculales</taxon>
        <taxon>Ranunculaceae</taxon>
        <taxon>Coptidoideae</taxon>
        <taxon>Coptis</taxon>
    </lineage>
</organism>
<sequence>TEVQESNLKTGPTTKEDITAEVTCVVAHPREFDVRITEKKSDVMENEHQAVKPSRRQSDIWNVYTCSGNSMAECRESLPRATEEEVKKNSDSHFHPVSWLDKADIDSLRECSGNKLKLLMK</sequence>
<keyword evidence="2" id="KW-1185">Reference proteome</keyword>
<gene>
    <name evidence="1" type="ORF">IFM89_026189</name>
</gene>
<dbReference type="AlphaFoldDB" id="A0A835H787"/>
<accession>A0A835H787</accession>